<feature type="domain" description="C2H2-type" evidence="3">
    <location>
        <begin position="146"/>
        <end position="173"/>
    </location>
</feature>
<evidence type="ECO:0000256" key="1">
    <source>
        <dbReference type="PROSITE-ProRule" id="PRU00042"/>
    </source>
</evidence>
<keyword evidence="5" id="KW-1185">Reference proteome</keyword>
<feature type="region of interest" description="Disordered" evidence="2">
    <location>
        <begin position="1"/>
        <end position="73"/>
    </location>
</feature>
<feature type="compositionally biased region" description="Acidic residues" evidence="2">
    <location>
        <begin position="218"/>
        <end position="229"/>
    </location>
</feature>
<dbReference type="SUPFAM" id="SSF57667">
    <property type="entry name" value="beta-beta-alpha zinc fingers"/>
    <property type="match status" value="1"/>
</dbReference>
<dbReference type="Gene3D" id="3.30.160.60">
    <property type="entry name" value="Classic Zinc Finger"/>
    <property type="match status" value="1"/>
</dbReference>
<feature type="region of interest" description="Disordered" evidence="2">
    <location>
        <begin position="197"/>
        <end position="229"/>
    </location>
</feature>
<evidence type="ECO:0000313" key="5">
    <source>
        <dbReference type="Proteomes" id="UP001140206"/>
    </source>
</evidence>
<feature type="domain" description="C2H2-type" evidence="3">
    <location>
        <begin position="76"/>
        <end position="98"/>
    </location>
</feature>
<feature type="compositionally biased region" description="Basic and acidic residues" evidence="2">
    <location>
        <begin position="37"/>
        <end position="52"/>
    </location>
</feature>
<dbReference type="PANTHER" id="PTHR47591">
    <property type="entry name" value="ZINC FINGER PROTEIN ZAT2-RELATED"/>
    <property type="match status" value="1"/>
</dbReference>
<dbReference type="Pfam" id="PF13912">
    <property type="entry name" value="zf-C2H2_6"/>
    <property type="match status" value="2"/>
</dbReference>
<organism evidence="4 5">
    <name type="scientific">Rhynchospora pubera</name>
    <dbReference type="NCBI Taxonomy" id="906938"/>
    <lineage>
        <taxon>Eukaryota</taxon>
        <taxon>Viridiplantae</taxon>
        <taxon>Streptophyta</taxon>
        <taxon>Embryophyta</taxon>
        <taxon>Tracheophyta</taxon>
        <taxon>Spermatophyta</taxon>
        <taxon>Magnoliopsida</taxon>
        <taxon>Liliopsida</taxon>
        <taxon>Poales</taxon>
        <taxon>Cyperaceae</taxon>
        <taxon>Cyperoideae</taxon>
        <taxon>Rhynchosporeae</taxon>
        <taxon>Rhynchospora</taxon>
    </lineage>
</organism>
<dbReference type="Proteomes" id="UP001140206">
    <property type="component" value="Chromosome 3"/>
</dbReference>
<sequence>MSSPHPDMLPLFFHSATSAGAGGGDEDPHRNPYRLKSAHEADVPGDQNRYEEAQTDQTAHTKRIKRGYPSDPGPFGPCPVCQRSFKSSKALHGHMRCHPDRAWRGMVPPENWAPHAGAVQGAKSGGASASAAEVLSGVGGTIEWPFRCRDCGAHFRMKQALGGHRASHKSKKGCYMMAREGLAAALLHGIGNNGGGNNRRDGLGRGSQIVDLNLPPPQEEEEEDNAGKD</sequence>
<accession>A0AAV8E5A2</accession>
<keyword evidence="1" id="KW-0863">Zinc-finger</keyword>
<keyword evidence="1" id="KW-0479">Metal-binding</keyword>
<dbReference type="SMART" id="SM00355">
    <property type="entry name" value="ZnF_C2H2"/>
    <property type="match status" value="2"/>
</dbReference>
<evidence type="ECO:0000256" key="2">
    <source>
        <dbReference type="SAM" id="MobiDB-lite"/>
    </source>
</evidence>
<dbReference type="EMBL" id="JAMFTS010000003">
    <property type="protein sequence ID" value="KAJ4775435.1"/>
    <property type="molecule type" value="Genomic_DNA"/>
</dbReference>
<evidence type="ECO:0000259" key="3">
    <source>
        <dbReference type="PROSITE" id="PS50157"/>
    </source>
</evidence>
<dbReference type="GO" id="GO:0008270">
    <property type="term" value="F:zinc ion binding"/>
    <property type="evidence" value="ECO:0007669"/>
    <property type="project" value="UniProtKB-KW"/>
</dbReference>
<gene>
    <name evidence="4" type="ORF">LUZ62_059692</name>
</gene>
<protein>
    <recommendedName>
        <fullName evidence="3">C2H2-type domain-containing protein</fullName>
    </recommendedName>
</protein>
<dbReference type="InterPro" id="IPR013087">
    <property type="entry name" value="Znf_C2H2_type"/>
</dbReference>
<proteinExistence type="predicted"/>
<keyword evidence="1" id="KW-0862">Zinc</keyword>
<dbReference type="PANTHER" id="PTHR47591:SF1">
    <property type="entry name" value="ZINC FINGER PROTEIN ZAT2-RELATED"/>
    <property type="match status" value="1"/>
</dbReference>
<dbReference type="PROSITE" id="PS50157">
    <property type="entry name" value="ZINC_FINGER_C2H2_2"/>
    <property type="match status" value="2"/>
</dbReference>
<dbReference type="AlphaFoldDB" id="A0AAV8E5A2"/>
<reference evidence="4" key="1">
    <citation type="submission" date="2022-08" db="EMBL/GenBank/DDBJ databases">
        <authorList>
            <person name="Marques A."/>
        </authorList>
    </citation>
    <scope>NUCLEOTIDE SEQUENCE</scope>
    <source>
        <strain evidence="4">RhyPub2mFocal</strain>
        <tissue evidence="4">Leaves</tissue>
    </source>
</reference>
<comment type="caution">
    <text evidence="4">The sequence shown here is derived from an EMBL/GenBank/DDBJ whole genome shotgun (WGS) entry which is preliminary data.</text>
</comment>
<evidence type="ECO:0000313" key="4">
    <source>
        <dbReference type="EMBL" id="KAJ4775435.1"/>
    </source>
</evidence>
<name>A0AAV8E5A2_9POAL</name>
<dbReference type="PROSITE" id="PS00028">
    <property type="entry name" value="ZINC_FINGER_C2H2_1"/>
    <property type="match status" value="2"/>
</dbReference>
<dbReference type="InterPro" id="IPR036236">
    <property type="entry name" value="Znf_C2H2_sf"/>
</dbReference>